<dbReference type="RefSeq" id="WP_212634946.1">
    <property type="nucleotide sequence ID" value="NZ_FOXD01000007.1"/>
</dbReference>
<feature type="transmembrane region" description="Helical" evidence="5">
    <location>
        <begin position="69"/>
        <end position="95"/>
    </location>
</feature>
<evidence type="ECO:0000256" key="5">
    <source>
        <dbReference type="SAM" id="Phobius"/>
    </source>
</evidence>
<keyword evidence="7" id="KW-1185">Reference proteome</keyword>
<dbReference type="GO" id="GO:0016020">
    <property type="term" value="C:membrane"/>
    <property type="evidence" value="ECO:0007669"/>
    <property type="project" value="UniProtKB-SubCell"/>
</dbReference>
<dbReference type="Proteomes" id="UP000198892">
    <property type="component" value="Unassembled WGS sequence"/>
</dbReference>
<evidence type="ECO:0000313" key="7">
    <source>
        <dbReference type="Proteomes" id="UP000198892"/>
    </source>
</evidence>
<dbReference type="EMBL" id="FOXD01000007">
    <property type="protein sequence ID" value="SFP60306.1"/>
    <property type="molecule type" value="Genomic_DNA"/>
</dbReference>
<feature type="transmembrane region" description="Helical" evidence="5">
    <location>
        <begin position="173"/>
        <end position="198"/>
    </location>
</feature>
<evidence type="ECO:0000313" key="6">
    <source>
        <dbReference type="EMBL" id="SFP60306.1"/>
    </source>
</evidence>
<evidence type="ECO:0000256" key="1">
    <source>
        <dbReference type="ARBA" id="ARBA00004141"/>
    </source>
</evidence>
<evidence type="ECO:0000256" key="4">
    <source>
        <dbReference type="ARBA" id="ARBA00023136"/>
    </source>
</evidence>
<feature type="transmembrane region" description="Helical" evidence="5">
    <location>
        <begin position="13"/>
        <end position="32"/>
    </location>
</feature>
<dbReference type="SUPFAM" id="SSF81324">
    <property type="entry name" value="Voltage-gated potassium channels"/>
    <property type="match status" value="1"/>
</dbReference>
<keyword evidence="6" id="KW-0407">Ion channel</keyword>
<organism evidence="6 7">
    <name type="scientific">Salibacterium halotolerans</name>
    <dbReference type="NCBI Taxonomy" id="1884432"/>
    <lineage>
        <taxon>Bacteria</taxon>
        <taxon>Bacillati</taxon>
        <taxon>Bacillota</taxon>
        <taxon>Bacilli</taxon>
        <taxon>Bacillales</taxon>
        <taxon>Bacillaceae</taxon>
    </lineage>
</organism>
<proteinExistence type="predicted"/>
<dbReference type="Gene3D" id="1.10.287.70">
    <property type="match status" value="1"/>
</dbReference>
<dbReference type="AlphaFoldDB" id="A0A1I5RQW9"/>
<feature type="transmembrane region" description="Helical" evidence="5">
    <location>
        <begin position="116"/>
        <end position="136"/>
    </location>
</feature>
<dbReference type="STRING" id="1884432.SAMN05518683_107119"/>
<keyword evidence="2 5" id="KW-0812">Transmembrane</keyword>
<dbReference type="Gene3D" id="1.20.120.350">
    <property type="entry name" value="Voltage-gated potassium channels. Chain C"/>
    <property type="match status" value="1"/>
</dbReference>
<dbReference type="GO" id="GO:0034220">
    <property type="term" value="P:monoatomic ion transmembrane transport"/>
    <property type="evidence" value="ECO:0007669"/>
    <property type="project" value="UniProtKB-KW"/>
</dbReference>
<keyword evidence="3 5" id="KW-1133">Transmembrane helix</keyword>
<keyword evidence="6" id="KW-0813">Transport</keyword>
<dbReference type="InterPro" id="IPR027359">
    <property type="entry name" value="Volt_channel_dom_sf"/>
</dbReference>
<evidence type="ECO:0000256" key="3">
    <source>
        <dbReference type="ARBA" id="ARBA00022989"/>
    </source>
</evidence>
<gene>
    <name evidence="6" type="ORF">SAMN05518683_107119</name>
</gene>
<feature type="transmembrane region" description="Helical" evidence="5">
    <location>
        <begin position="39"/>
        <end position="57"/>
    </location>
</feature>
<accession>A0A1I5RQW9</accession>
<comment type="subcellular location">
    <subcellularLocation>
        <location evidence="1">Membrane</location>
        <topology evidence="1">Multi-pass membrane protein</topology>
    </subcellularLocation>
</comment>
<protein>
    <submittedName>
        <fullName evidence="6">Voltage-gated potassium channel</fullName>
    </submittedName>
</protein>
<reference evidence="7" key="1">
    <citation type="submission" date="2016-10" db="EMBL/GenBank/DDBJ databases">
        <authorList>
            <person name="Varghese N."/>
            <person name="Submissions S."/>
        </authorList>
    </citation>
    <scope>NUCLEOTIDE SEQUENCE [LARGE SCALE GENOMIC DNA]</scope>
    <source>
        <strain evidence="7">S7</strain>
    </source>
</reference>
<evidence type="ECO:0000256" key="2">
    <source>
        <dbReference type="ARBA" id="ARBA00022692"/>
    </source>
</evidence>
<sequence>MSAANTDRSTLDITYEVIMVLLAALSIGTLWYDTAADNYLIWGTWGVFFADFVYRLWRADSKWQFIKSNPFLVIAVIPLDAIFQFARFARILHLLRLKTITKYYTMPLIRFLKKQNLALVASLAFGFLFITIIPLYHLEPELTSYWDAFSSSLMSLIFFGRSDFDPVTGAGRFLLVLLSILGVVLYGLVISTAFDLFYQTSLAKKWLKKGKEVWKNRSNRG</sequence>
<keyword evidence="6" id="KW-0406">Ion transport</keyword>
<keyword evidence="4 5" id="KW-0472">Membrane</keyword>
<name>A0A1I5RQW9_9BACI</name>